<dbReference type="PANTHER" id="PTHR30029">
    <property type="entry name" value="STAGE V SPORULATION PROTEIN R"/>
    <property type="match status" value="1"/>
</dbReference>
<sequence>MTKTNKYLWTTSEWTFDKIENADREIRRIATEKYKLDTYPNQIEVITSEQMLSAYSSVGMPVLYDHWSFGKQFVYQQTDYKRGRMGLAYEIVINSSPCISYLMEENTMTMQTLVIAHAAYGHNSFFKNNYLFKQWTDAESIVDYLLFAKRYIRQCEEKYGEEAVEEILDSCHALQNYGVDRYKKPRKLSIKKEEKRQRTRERIRQEQVNDIWKTLPNSTKKKKKKKKRFPPETQENILYFIEKNSPILKPWQRELVRIVRKVAQYFYPQRQTQVMNEGWATFTHYNIMNDLYDEGLITEGAMLEFLKSHTSVVLQPEWHQKYFNGINPYALGFTMMMDLKRICERPTEEDKQ</sequence>
<gene>
    <name evidence="2" type="ORF">LCGC14_2509440</name>
</gene>
<reference evidence="2" key="1">
    <citation type="journal article" date="2015" name="Nature">
        <title>Complex archaea that bridge the gap between prokaryotes and eukaryotes.</title>
        <authorList>
            <person name="Spang A."/>
            <person name="Saw J.H."/>
            <person name="Jorgensen S.L."/>
            <person name="Zaremba-Niedzwiedzka K."/>
            <person name="Martijn J."/>
            <person name="Lind A.E."/>
            <person name="van Eijk R."/>
            <person name="Schleper C."/>
            <person name="Guy L."/>
            <person name="Ettema T.J."/>
        </authorList>
    </citation>
    <scope>NUCLEOTIDE SEQUENCE</scope>
</reference>
<feature type="non-terminal residue" evidence="2">
    <location>
        <position position="352"/>
    </location>
</feature>
<feature type="domain" description="SpoVR protein-like N-terminal" evidence="1">
    <location>
        <begin position="13"/>
        <end position="352"/>
    </location>
</feature>
<dbReference type="InterPro" id="IPR056174">
    <property type="entry name" value="SpoVR_N"/>
</dbReference>
<protein>
    <recommendedName>
        <fullName evidence="1">SpoVR protein-like N-terminal domain-containing protein</fullName>
    </recommendedName>
</protein>
<dbReference type="InterPro" id="IPR007390">
    <property type="entry name" value="Spore_V_R"/>
</dbReference>
<evidence type="ECO:0000313" key="2">
    <source>
        <dbReference type="EMBL" id="KKL15057.1"/>
    </source>
</evidence>
<evidence type="ECO:0000259" key="1">
    <source>
        <dbReference type="Pfam" id="PF04293"/>
    </source>
</evidence>
<proteinExistence type="predicted"/>
<dbReference type="Pfam" id="PF04293">
    <property type="entry name" value="SpoVR"/>
    <property type="match status" value="1"/>
</dbReference>
<dbReference type="EMBL" id="LAZR01040211">
    <property type="protein sequence ID" value="KKL15057.1"/>
    <property type="molecule type" value="Genomic_DNA"/>
</dbReference>
<accession>A0A0F9BMG9</accession>
<dbReference type="PANTHER" id="PTHR30029:SF2">
    <property type="entry name" value="STAGE V SPORULATION PROTEIN R"/>
    <property type="match status" value="1"/>
</dbReference>
<name>A0A0F9BMG9_9ZZZZ</name>
<dbReference type="AlphaFoldDB" id="A0A0F9BMG9"/>
<organism evidence="2">
    <name type="scientific">marine sediment metagenome</name>
    <dbReference type="NCBI Taxonomy" id="412755"/>
    <lineage>
        <taxon>unclassified sequences</taxon>
        <taxon>metagenomes</taxon>
        <taxon>ecological metagenomes</taxon>
    </lineage>
</organism>
<comment type="caution">
    <text evidence="2">The sequence shown here is derived from an EMBL/GenBank/DDBJ whole genome shotgun (WGS) entry which is preliminary data.</text>
</comment>